<dbReference type="EMBL" id="BGPR01000182">
    <property type="protein sequence ID" value="GBM02610.1"/>
    <property type="molecule type" value="Genomic_DNA"/>
</dbReference>
<organism evidence="1 2">
    <name type="scientific">Araneus ventricosus</name>
    <name type="common">Orbweaver spider</name>
    <name type="synonym">Epeira ventricosa</name>
    <dbReference type="NCBI Taxonomy" id="182803"/>
    <lineage>
        <taxon>Eukaryota</taxon>
        <taxon>Metazoa</taxon>
        <taxon>Ecdysozoa</taxon>
        <taxon>Arthropoda</taxon>
        <taxon>Chelicerata</taxon>
        <taxon>Arachnida</taxon>
        <taxon>Araneae</taxon>
        <taxon>Araneomorphae</taxon>
        <taxon>Entelegynae</taxon>
        <taxon>Araneoidea</taxon>
        <taxon>Araneidae</taxon>
        <taxon>Araneus</taxon>
    </lineage>
</organism>
<dbReference type="Proteomes" id="UP000499080">
    <property type="component" value="Unassembled WGS sequence"/>
</dbReference>
<proteinExistence type="predicted"/>
<evidence type="ECO:0000313" key="1">
    <source>
        <dbReference type="EMBL" id="GBM02610.1"/>
    </source>
</evidence>
<comment type="caution">
    <text evidence="1">The sequence shown here is derived from an EMBL/GenBank/DDBJ whole genome shotgun (WGS) entry which is preliminary data.</text>
</comment>
<dbReference type="AlphaFoldDB" id="A0A4Y2CEC1"/>
<reference evidence="1 2" key="1">
    <citation type="journal article" date="2019" name="Sci. Rep.">
        <title>Orb-weaving spider Araneus ventricosus genome elucidates the spidroin gene catalogue.</title>
        <authorList>
            <person name="Kono N."/>
            <person name="Nakamura H."/>
            <person name="Ohtoshi R."/>
            <person name="Moran D.A.P."/>
            <person name="Shinohara A."/>
            <person name="Yoshida Y."/>
            <person name="Fujiwara M."/>
            <person name="Mori M."/>
            <person name="Tomita M."/>
            <person name="Arakawa K."/>
        </authorList>
    </citation>
    <scope>NUCLEOTIDE SEQUENCE [LARGE SCALE GENOMIC DNA]</scope>
</reference>
<name>A0A4Y2CEC1_ARAVE</name>
<keyword evidence="2" id="KW-1185">Reference proteome</keyword>
<protein>
    <submittedName>
        <fullName evidence="1">Uncharacterized protein</fullName>
    </submittedName>
</protein>
<accession>A0A4Y2CEC1</accession>
<gene>
    <name evidence="1" type="ORF">AVEN_258922_1</name>
</gene>
<sequence length="92" mass="10294">MCHHSRISLVVITKAVGRNTGESKNMKEVSLVIEPPVLQHVLDVFLALGRQPVLDEEASFVVHVRFQLAPEVASHHCLGGLHRLKRIQKERG</sequence>
<evidence type="ECO:0000313" key="2">
    <source>
        <dbReference type="Proteomes" id="UP000499080"/>
    </source>
</evidence>